<dbReference type="GO" id="GO:0015097">
    <property type="term" value="F:mercury ion transmembrane transporter activity"/>
    <property type="evidence" value="ECO:0007669"/>
    <property type="project" value="InterPro"/>
</dbReference>
<proteinExistence type="predicted"/>
<dbReference type="Pfam" id="PF03203">
    <property type="entry name" value="MerC"/>
    <property type="match status" value="1"/>
</dbReference>
<reference evidence="2" key="1">
    <citation type="submission" date="2018-06" db="EMBL/GenBank/DDBJ databases">
        <authorList>
            <person name="Zhirakovskaya E."/>
        </authorList>
    </citation>
    <scope>NUCLEOTIDE SEQUENCE</scope>
</reference>
<dbReference type="EMBL" id="UOEE01000171">
    <property type="protein sequence ID" value="VAV93761.1"/>
    <property type="molecule type" value="Genomic_DNA"/>
</dbReference>
<feature type="transmembrane region" description="Helical" evidence="1">
    <location>
        <begin position="94"/>
        <end position="113"/>
    </location>
</feature>
<feature type="transmembrane region" description="Helical" evidence="1">
    <location>
        <begin position="30"/>
        <end position="58"/>
    </location>
</feature>
<dbReference type="NCBIfam" id="NF010318">
    <property type="entry name" value="PRK13755.1"/>
    <property type="match status" value="1"/>
</dbReference>
<keyword evidence="1" id="KW-1133">Transmembrane helix</keyword>
<accession>A0A3B0RQZ2</accession>
<name>A0A3B0RQZ2_9ZZZZ</name>
<feature type="transmembrane region" description="Helical" evidence="1">
    <location>
        <begin position="119"/>
        <end position="138"/>
    </location>
</feature>
<gene>
    <name evidence="2" type="ORF">MNBD_ALPHA06-2327</name>
</gene>
<sequence>MSDQSSSDSNANTEPVTGVLAKIGEGSGALGTVVSAMGCAMCFPAIASIGAAIGLGFLEQWEGLFLRTLMPLFALLALLANAVGWFAHRSLLRALVGISGPVLVLLALYPLFMSDFRNAVLYAGLALMVGFALWDIFIRPRGKKP</sequence>
<protein>
    <submittedName>
        <fullName evidence="2">Mercuric transport protein, MerC</fullName>
    </submittedName>
</protein>
<evidence type="ECO:0000313" key="2">
    <source>
        <dbReference type="EMBL" id="VAV93761.1"/>
    </source>
</evidence>
<dbReference type="GO" id="GO:0016020">
    <property type="term" value="C:membrane"/>
    <property type="evidence" value="ECO:0007669"/>
    <property type="project" value="InterPro"/>
</dbReference>
<dbReference type="NCBIfam" id="NF033784">
    <property type="entry name" value="transport_merC"/>
    <property type="match status" value="1"/>
</dbReference>
<evidence type="ECO:0000256" key="1">
    <source>
        <dbReference type="SAM" id="Phobius"/>
    </source>
</evidence>
<keyword evidence="1" id="KW-0472">Membrane</keyword>
<feature type="transmembrane region" description="Helical" evidence="1">
    <location>
        <begin position="64"/>
        <end position="87"/>
    </location>
</feature>
<keyword evidence="1" id="KW-0812">Transmembrane</keyword>
<dbReference type="AlphaFoldDB" id="A0A3B0RQZ2"/>
<dbReference type="InterPro" id="IPR004891">
    <property type="entry name" value="Mercury-R_MerC"/>
</dbReference>
<organism evidence="2">
    <name type="scientific">hydrothermal vent metagenome</name>
    <dbReference type="NCBI Taxonomy" id="652676"/>
    <lineage>
        <taxon>unclassified sequences</taxon>
        <taxon>metagenomes</taxon>
        <taxon>ecological metagenomes</taxon>
    </lineage>
</organism>